<dbReference type="PROSITE" id="PS51257">
    <property type="entry name" value="PROKAR_LIPOPROTEIN"/>
    <property type="match status" value="1"/>
</dbReference>
<protein>
    <submittedName>
        <fullName evidence="2">Glycosyl hydrolase family 88</fullName>
    </submittedName>
</protein>
<dbReference type="InterPro" id="IPR010905">
    <property type="entry name" value="Glyco_hydro_88"/>
</dbReference>
<dbReference type="Pfam" id="PF07470">
    <property type="entry name" value="Glyco_hydro_88"/>
    <property type="match status" value="1"/>
</dbReference>
<dbReference type="InterPro" id="IPR052043">
    <property type="entry name" value="PolySaccharide_Degr_Enz"/>
</dbReference>
<name>A0A0D8JGA0_9BACT</name>
<dbReference type="InterPro" id="IPR012341">
    <property type="entry name" value="6hp_glycosidase-like_sf"/>
</dbReference>
<dbReference type="STRING" id="1544798.LH29_09880"/>
<proteinExistence type="predicted"/>
<dbReference type="PANTHER" id="PTHR33886:SF8">
    <property type="entry name" value="UNSATURATED RHAMNOGALACTURONAN HYDROLASE (EUROFUNG)"/>
    <property type="match status" value="1"/>
</dbReference>
<dbReference type="SUPFAM" id="SSF48208">
    <property type="entry name" value="Six-hairpin glycosidases"/>
    <property type="match status" value="1"/>
</dbReference>
<dbReference type="PANTHER" id="PTHR33886">
    <property type="entry name" value="UNSATURATED RHAMNOGALACTURONAN HYDROLASE (EUROFUNG)"/>
    <property type="match status" value="1"/>
</dbReference>
<dbReference type="GO" id="GO:0005975">
    <property type="term" value="P:carbohydrate metabolic process"/>
    <property type="evidence" value="ECO:0007669"/>
    <property type="project" value="InterPro"/>
</dbReference>
<dbReference type="Proteomes" id="UP000032544">
    <property type="component" value="Unassembled WGS sequence"/>
</dbReference>
<sequence length="393" mass="45614">MRAFSIIFLIVALIGCNSKNTKQDSAKTTEPLWSVKFAETVLHEADSLIYYKRDNPKFEYDFAFLGDAIYKLKDIDPKYGAYLKDYIDYFLHEDGEIDGHKLSDYNIDRVRPGNSMVTLYQDYGDEKYRLGIETLVEQMKSQPRTNSGGFWHKKIYPYQMWLDGLYMASPFLARYAKEFDQPQWFDEVTFQLQEVYKHTLDEKTGLVYHAWDESREQRWSNKETGQSKHFWSRATGWYMMALVDVLENLPEDHKDREALISILNDLSEAILKVQDEETGLWYQVMDRGGEDRNYLEASGSAMFIYAFAKGAKNNWLQQDYFDIADKAFDSLVENLVTEDENGFVTLTNTCGSCGLGGNPYREADYNYYVTEKKVDNDQKGVAPLIVAAIELNK</sequence>
<dbReference type="OrthoDB" id="6381507at2"/>
<dbReference type="Gene3D" id="1.50.10.10">
    <property type="match status" value="1"/>
</dbReference>
<dbReference type="EMBL" id="JRHC01000001">
    <property type="protein sequence ID" value="KJF45626.1"/>
    <property type="molecule type" value="Genomic_DNA"/>
</dbReference>
<evidence type="ECO:0000313" key="3">
    <source>
        <dbReference type="Proteomes" id="UP000032544"/>
    </source>
</evidence>
<dbReference type="AlphaFoldDB" id="A0A0D8JGA0"/>
<comment type="caution">
    <text evidence="2">The sequence shown here is derived from an EMBL/GenBank/DDBJ whole genome shotgun (WGS) entry which is preliminary data.</text>
</comment>
<reference evidence="2 3" key="1">
    <citation type="submission" date="2014-09" db="EMBL/GenBank/DDBJ databases">
        <title>Draft Genome Sequence of Draconibacterium sp. JN14CK-3.</title>
        <authorList>
            <person name="Dong C."/>
            <person name="Lai Q."/>
            <person name="Shao Z."/>
        </authorList>
    </citation>
    <scope>NUCLEOTIDE SEQUENCE [LARGE SCALE GENOMIC DNA]</scope>
    <source>
        <strain evidence="2 3">JN14CK-3</strain>
    </source>
</reference>
<gene>
    <name evidence="2" type="ORF">LH29_09880</name>
</gene>
<keyword evidence="3" id="KW-1185">Reference proteome</keyword>
<evidence type="ECO:0000256" key="1">
    <source>
        <dbReference type="ARBA" id="ARBA00022801"/>
    </source>
</evidence>
<accession>A0A0D8JGA0</accession>
<dbReference type="GO" id="GO:0016787">
    <property type="term" value="F:hydrolase activity"/>
    <property type="evidence" value="ECO:0007669"/>
    <property type="project" value="UniProtKB-KW"/>
</dbReference>
<dbReference type="RefSeq" id="WP_045028093.1">
    <property type="nucleotide sequence ID" value="NZ_JRHC01000001.1"/>
</dbReference>
<dbReference type="PATRIC" id="fig|1544798.3.peg.1983"/>
<dbReference type="InterPro" id="IPR008928">
    <property type="entry name" value="6-hairpin_glycosidase_sf"/>
</dbReference>
<keyword evidence="1 2" id="KW-0378">Hydrolase</keyword>
<organism evidence="2 3">
    <name type="scientific">Draconibacterium sediminis</name>
    <dbReference type="NCBI Taxonomy" id="1544798"/>
    <lineage>
        <taxon>Bacteria</taxon>
        <taxon>Pseudomonadati</taxon>
        <taxon>Bacteroidota</taxon>
        <taxon>Bacteroidia</taxon>
        <taxon>Marinilabiliales</taxon>
        <taxon>Prolixibacteraceae</taxon>
        <taxon>Draconibacterium</taxon>
    </lineage>
</organism>
<evidence type="ECO:0000313" key="2">
    <source>
        <dbReference type="EMBL" id="KJF45626.1"/>
    </source>
</evidence>